<accession>A0A9X2MI90</accession>
<dbReference type="AlphaFoldDB" id="A0A9X2MI90"/>
<evidence type="ECO:0000259" key="2">
    <source>
        <dbReference type="Pfam" id="PF02698"/>
    </source>
</evidence>
<dbReference type="Pfam" id="PF02698">
    <property type="entry name" value="DUF218"/>
    <property type="match status" value="1"/>
</dbReference>
<keyword evidence="1" id="KW-1133">Transmembrane helix</keyword>
<keyword evidence="1" id="KW-0472">Membrane</keyword>
<evidence type="ECO:0000256" key="1">
    <source>
        <dbReference type="SAM" id="Phobius"/>
    </source>
</evidence>
<dbReference type="InterPro" id="IPR051599">
    <property type="entry name" value="Cell_Envelope_Assoc"/>
</dbReference>
<dbReference type="EMBL" id="JANJZL010000003">
    <property type="protein sequence ID" value="MCR2043570.1"/>
    <property type="molecule type" value="Genomic_DNA"/>
</dbReference>
<dbReference type="Gene3D" id="3.40.50.620">
    <property type="entry name" value="HUPs"/>
    <property type="match status" value="1"/>
</dbReference>
<feature type="transmembrane region" description="Helical" evidence="1">
    <location>
        <begin position="12"/>
        <end position="32"/>
    </location>
</feature>
<protein>
    <submittedName>
        <fullName evidence="3">YdcF family protein</fullName>
    </submittedName>
</protein>
<name>A0A9X2MI90_9FIRM</name>
<evidence type="ECO:0000313" key="3">
    <source>
        <dbReference type="EMBL" id="MCR2043570.1"/>
    </source>
</evidence>
<comment type="caution">
    <text evidence="3">The sequence shown here is derived from an EMBL/GenBank/DDBJ whole genome shotgun (WGS) entry which is preliminary data.</text>
</comment>
<organism evidence="3 4">
    <name type="scientific">Anaerosalibacter massiliensis</name>
    <dbReference type="NCBI Taxonomy" id="1347392"/>
    <lineage>
        <taxon>Bacteria</taxon>
        <taxon>Bacillati</taxon>
        <taxon>Bacillota</taxon>
        <taxon>Tissierellia</taxon>
        <taxon>Tissierellales</taxon>
        <taxon>Sporanaerobacteraceae</taxon>
        <taxon>Anaerosalibacter</taxon>
    </lineage>
</organism>
<dbReference type="GO" id="GO:0005886">
    <property type="term" value="C:plasma membrane"/>
    <property type="evidence" value="ECO:0007669"/>
    <property type="project" value="TreeGrafter"/>
</dbReference>
<evidence type="ECO:0000313" key="4">
    <source>
        <dbReference type="Proteomes" id="UP001142078"/>
    </source>
</evidence>
<reference evidence="3" key="1">
    <citation type="submission" date="2022-07" db="EMBL/GenBank/DDBJ databases">
        <title>Enhanced cultured diversity of the mouse gut microbiota enables custom-made synthetic communities.</title>
        <authorList>
            <person name="Afrizal A."/>
        </authorList>
    </citation>
    <scope>NUCLEOTIDE SEQUENCE</scope>
    <source>
        <strain evidence="3">DSM 29482</strain>
    </source>
</reference>
<dbReference type="Proteomes" id="UP001142078">
    <property type="component" value="Unassembled WGS sequence"/>
</dbReference>
<dbReference type="RefSeq" id="WP_222704693.1">
    <property type="nucleotide sequence ID" value="NZ_CABKTM010000008.1"/>
</dbReference>
<dbReference type="GO" id="GO:0043164">
    <property type="term" value="P:Gram-negative-bacterium-type cell wall biogenesis"/>
    <property type="evidence" value="ECO:0007669"/>
    <property type="project" value="TreeGrafter"/>
</dbReference>
<dbReference type="GO" id="GO:0000270">
    <property type="term" value="P:peptidoglycan metabolic process"/>
    <property type="evidence" value="ECO:0007669"/>
    <property type="project" value="TreeGrafter"/>
</dbReference>
<dbReference type="PANTHER" id="PTHR30336:SF4">
    <property type="entry name" value="ENVELOPE BIOGENESIS FACTOR ELYC"/>
    <property type="match status" value="1"/>
</dbReference>
<keyword evidence="4" id="KW-1185">Reference proteome</keyword>
<dbReference type="PANTHER" id="PTHR30336">
    <property type="entry name" value="INNER MEMBRANE PROTEIN, PROBABLE PERMEASE"/>
    <property type="match status" value="1"/>
</dbReference>
<dbReference type="InterPro" id="IPR003848">
    <property type="entry name" value="DUF218"/>
</dbReference>
<feature type="domain" description="DUF218" evidence="2">
    <location>
        <begin position="44"/>
        <end position="188"/>
    </location>
</feature>
<gene>
    <name evidence="3" type="ORF">NSA23_05495</name>
</gene>
<sequence>MVRKGYMLNKIFIVIISIFILSFVIIESLIIYNARKNDKNKKIDYILVLGARLYGSTPSPSLKERLDKVLEYEKLHEDIKVVVCGGQGEDEDITEAKAMKLYLVGNGIDEDRIILEEKSTTTYDNIKFAREIIQENDNRENINILLVTSNYHIFRSKFLAKRLGFIPFGLPAKTPKTVFIQSYIREYFAIIKSFFMDRN</sequence>
<keyword evidence="1" id="KW-0812">Transmembrane</keyword>
<dbReference type="CDD" id="cd06259">
    <property type="entry name" value="YdcF-like"/>
    <property type="match status" value="1"/>
</dbReference>
<dbReference type="InterPro" id="IPR014729">
    <property type="entry name" value="Rossmann-like_a/b/a_fold"/>
</dbReference>
<proteinExistence type="predicted"/>